<dbReference type="Proteomes" id="UP001519332">
    <property type="component" value="Unassembled WGS sequence"/>
</dbReference>
<proteinExistence type="predicted"/>
<evidence type="ECO:0000313" key="1">
    <source>
        <dbReference type="EMBL" id="MBP2319752.1"/>
    </source>
</evidence>
<comment type="caution">
    <text evidence="1">The sequence shown here is derived from an EMBL/GenBank/DDBJ whole genome shotgun (WGS) entry which is preliminary data.</text>
</comment>
<accession>A0ABS4T5L5</accession>
<keyword evidence="2" id="KW-1185">Reference proteome</keyword>
<sequence length="79" mass="8926">MKLLISSHDEDLRVIFEPAGTEVMLPVGKHIIVEFTGDDMGEIGHEPGCMLIWSGLDGNLRAWWSEGRKHRGEEIMTFC</sequence>
<organism evidence="1 2">
    <name type="scientific">Kibdelosporangium banguiense</name>
    <dbReference type="NCBI Taxonomy" id="1365924"/>
    <lineage>
        <taxon>Bacteria</taxon>
        <taxon>Bacillati</taxon>
        <taxon>Actinomycetota</taxon>
        <taxon>Actinomycetes</taxon>
        <taxon>Pseudonocardiales</taxon>
        <taxon>Pseudonocardiaceae</taxon>
        <taxon>Kibdelosporangium</taxon>
    </lineage>
</organism>
<reference evidence="1 2" key="1">
    <citation type="submission" date="2021-03" db="EMBL/GenBank/DDBJ databases">
        <title>Sequencing the genomes of 1000 actinobacteria strains.</title>
        <authorList>
            <person name="Klenk H.-P."/>
        </authorList>
    </citation>
    <scope>NUCLEOTIDE SEQUENCE [LARGE SCALE GENOMIC DNA]</scope>
    <source>
        <strain evidence="1 2">DSM 46670</strain>
    </source>
</reference>
<dbReference type="RefSeq" id="WP_209633329.1">
    <property type="nucleotide sequence ID" value="NZ_JAGINW010000001.1"/>
</dbReference>
<dbReference type="EMBL" id="JAGINW010000001">
    <property type="protein sequence ID" value="MBP2319752.1"/>
    <property type="molecule type" value="Genomic_DNA"/>
</dbReference>
<gene>
    <name evidence="1" type="ORF">JOF56_000137</name>
</gene>
<name>A0ABS4T5L5_9PSEU</name>
<protein>
    <submittedName>
        <fullName evidence="1">Uncharacterized protein</fullName>
    </submittedName>
</protein>
<evidence type="ECO:0000313" key="2">
    <source>
        <dbReference type="Proteomes" id="UP001519332"/>
    </source>
</evidence>